<feature type="region of interest" description="Disordered" evidence="11">
    <location>
        <begin position="857"/>
        <end position="909"/>
    </location>
</feature>
<dbReference type="EMBL" id="LSMT01000937">
    <property type="protein sequence ID" value="PFX13594.1"/>
    <property type="molecule type" value="Genomic_DNA"/>
</dbReference>
<feature type="compositionally biased region" description="Basic residues" evidence="11">
    <location>
        <begin position="113"/>
        <end position="123"/>
    </location>
</feature>
<dbReference type="InterPro" id="IPR006612">
    <property type="entry name" value="THAP_Znf"/>
</dbReference>
<dbReference type="Pfam" id="PF00078">
    <property type="entry name" value="RVT_1"/>
    <property type="match status" value="1"/>
</dbReference>
<dbReference type="Pfam" id="PF13613">
    <property type="entry name" value="HTH_Tnp_4"/>
    <property type="match status" value="1"/>
</dbReference>
<feature type="compositionally biased region" description="Acidic residues" evidence="11">
    <location>
        <begin position="862"/>
        <end position="872"/>
    </location>
</feature>
<evidence type="ECO:0000256" key="11">
    <source>
        <dbReference type="SAM" id="MobiDB-lite"/>
    </source>
</evidence>
<dbReference type="InterPro" id="IPR036875">
    <property type="entry name" value="Znf_CCHC_sf"/>
</dbReference>
<keyword evidence="8 9" id="KW-0238">DNA-binding</keyword>
<dbReference type="SUPFAM" id="SSF56672">
    <property type="entry name" value="DNA/RNA polymerases"/>
    <property type="match status" value="1"/>
</dbReference>
<keyword evidence="5" id="KW-0378">Hydrolase</keyword>
<dbReference type="GO" id="GO:0004519">
    <property type="term" value="F:endonuclease activity"/>
    <property type="evidence" value="ECO:0007669"/>
    <property type="project" value="UniProtKB-KW"/>
</dbReference>
<dbReference type="InterPro" id="IPR008906">
    <property type="entry name" value="HATC_C_dom"/>
</dbReference>
<feature type="region of interest" description="Disordered" evidence="11">
    <location>
        <begin position="102"/>
        <end position="126"/>
    </location>
</feature>
<evidence type="ECO:0000256" key="2">
    <source>
        <dbReference type="ARBA" id="ARBA00022695"/>
    </source>
</evidence>
<dbReference type="Pfam" id="PF05485">
    <property type="entry name" value="THAP"/>
    <property type="match status" value="1"/>
</dbReference>
<dbReference type="Gene3D" id="3.10.10.10">
    <property type="entry name" value="HIV Type 1 Reverse Transcriptase, subunit A, domain 1"/>
    <property type="match status" value="1"/>
</dbReference>
<organism evidence="14 15">
    <name type="scientific">Stylophora pistillata</name>
    <name type="common">Smooth cauliflower coral</name>
    <dbReference type="NCBI Taxonomy" id="50429"/>
    <lineage>
        <taxon>Eukaryota</taxon>
        <taxon>Metazoa</taxon>
        <taxon>Cnidaria</taxon>
        <taxon>Anthozoa</taxon>
        <taxon>Hexacorallia</taxon>
        <taxon>Scleractinia</taxon>
        <taxon>Astrocoeniina</taxon>
        <taxon>Pocilloporidae</taxon>
        <taxon>Stylophora</taxon>
    </lineage>
</organism>
<dbReference type="InterPro" id="IPR043128">
    <property type="entry name" value="Rev_trsase/Diguanyl_cyclase"/>
</dbReference>
<evidence type="ECO:0000256" key="10">
    <source>
        <dbReference type="SAM" id="Coils"/>
    </source>
</evidence>
<dbReference type="SUPFAM" id="SSF50630">
    <property type="entry name" value="Acid proteases"/>
    <property type="match status" value="1"/>
</dbReference>
<dbReference type="Gene3D" id="4.10.60.10">
    <property type="entry name" value="Zinc finger, CCHC-type"/>
    <property type="match status" value="1"/>
</dbReference>
<keyword evidence="7" id="KW-0862">Zinc</keyword>
<dbReference type="PROSITE" id="PS50878">
    <property type="entry name" value="RT_POL"/>
    <property type="match status" value="1"/>
</dbReference>
<protein>
    <submittedName>
        <fullName evidence="14">Uncharacterized protein K02A2.6</fullName>
    </submittedName>
</protein>
<dbReference type="SMART" id="SM00343">
    <property type="entry name" value="ZnF_C2HC"/>
    <property type="match status" value="2"/>
</dbReference>
<feature type="compositionally biased region" description="Basic and acidic residues" evidence="11">
    <location>
        <begin position="102"/>
        <end position="112"/>
    </location>
</feature>
<dbReference type="PROSITE" id="PS50950">
    <property type="entry name" value="ZF_THAP"/>
    <property type="match status" value="1"/>
</dbReference>
<dbReference type="OrthoDB" id="5980003at2759"/>
<evidence type="ECO:0000256" key="3">
    <source>
        <dbReference type="ARBA" id="ARBA00022722"/>
    </source>
</evidence>
<evidence type="ECO:0000256" key="9">
    <source>
        <dbReference type="PROSITE-ProRule" id="PRU00309"/>
    </source>
</evidence>
<keyword evidence="2" id="KW-0548">Nucleotidyltransferase</keyword>
<reference evidence="15" key="1">
    <citation type="journal article" date="2017" name="bioRxiv">
        <title>Comparative analysis of the genomes of Stylophora pistillata and Acropora digitifera provides evidence for extensive differences between species of corals.</title>
        <authorList>
            <person name="Voolstra C.R."/>
            <person name="Li Y."/>
            <person name="Liew Y.J."/>
            <person name="Baumgarten S."/>
            <person name="Zoccola D."/>
            <person name="Flot J.-F."/>
            <person name="Tambutte S."/>
            <person name="Allemand D."/>
            <person name="Aranda M."/>
        </authorList>
    </citation>
    <scope>NUCLEOTIDE SEQUENCE [LARGE SCALE GENOMIC DNA]</scope>
</reference>
<dbReference type="SUPFAM" id="SSF57756">
    <property type="entry name" value="Retrovirus zinc finger-like domains"/>
    <property type="match status" value="1"/>
</dbReference>
<feature type="compositionally biased region" description="Basic residues" evidence="11">
    <location>
        <begin position="889"/>
        <end position="906"/>
    </location>
</feature>
<dbReference type="InterPro" id="IPR012337">
    <property type="entry name" value="RNaseH-like_sf"/>
</dbReference>
<dbReference type="PANTHER" id="PTHR37984">
    <property type="entry name" value="PROTEIN CBG26694"/>
    <property type="match status" value="1"/>
</dbReference>
<evidence type="ECO:0000256" key="1">
    <source>
        <dbReference type="ARBA" id="ARBA00022679"/>
    </source>
</evidence>
<dbReference type="GO" id="GO:0046983">
    <property type="term" value="F:protein dimerization activity"/>
    <property type="evidence" value="ECO:0007669"/>
    <property type="project" value="InterPro"/>
</dbReference>
<evidence type="ECO:0000256" key="8">
    <source>
        <dbReference type="ARBA" id="ARBA00023125"/>
    </source>
</evidence>
<dbReference type="Gene3D" id="3.30.70.270">
    <property type="match status" value="1"/>
</dbReference>
<dbReference type="PANTHER" id="PTHR37984:SF5">
    <property type="entry name" value="PROTEIN NYNRIN-LIKE"/>
    <property type="match status" value="1"/>
</dbReference>
<keyword evidence="3" id="KW-0540">Nuclease</keyword>
<evidence type="ECO:0000256" key="4">
    <source>
        <dbReference type="ARBA" id="ARBA00022723"/>
    </source>
</evidence>
<gene>
    <name evidence="14" type="primary">K02A2.6</name>
    <name evidence="14" type="ORF">AWC38_SpisGene22308</name>
</gene>
<keyword evidence="5" id="KW-0255">Endonuclease</keyword>
<evidence type="ECO:0000256" key="7">
    <source>
        <dbReference type="ARBA" id="ARBA00022833"/>
    </source>
</evidence>
<dbReference type="InterPro" id="IPR021109">
    <property type="entry name" value="Peptidase_aspartic_dom_sf"/>
</dbReference>
<dbReference type="InterPro" id="IPR043502">
    <property type="entry name" value="DNA/RNA_pol_sf"/>
</dbReference>
<name>A0A2B4R5H2_STYPI</name>
<dbReference type="GO" id="GO:0003677">
    <property type="term" value="F:DNA binding"/>
    <property type="evidence" value="ECO:0007669"/>
    <property type="project" value="UniProtKB-UniRule"/>
</dbReference>
<evidence type="ECO:0000259" key="13">
    <source>
        <dbReference type="PROSITE" id="PS50950"/>
    </source>
</evidence>
<dbReference type="GO" id="GO:0008270">
    <property type="term" value="F:zinc ion binding"/>
    <property type="evidence" value="ECO:0007669"/>
    <property type="project" value="UniProtKB-KW"/>
</dbReference>
<sequence length="1488" mass="167735">MADTPGEPAQPSIVSIQRKLLAEATLTLQTAVEKACASELTEKEASEFHGSAPDVKKFEGTFPECFRCGKTNHSPEKCFHLKAQCHRCQKFGHIILKCPEKRAPKSKGGESKKSRKKKKKKPGGVHSVEETVTVVEPVDNSAWPMFIVVDSKRRCKDLIVPLLIDGKSVDLELDTGASVTIIPNHVWKQIKQISLELCDRVERLVSKFASLFNGGLGTIKGVTAHLKLKQNATPQFFKPRPVPFALKEKIAEELKRLEGIGVLEKVEFSDWAMPIVPVLKPDGTVRICGDYKVTINRASDVPEYPMPTAKELFTQLNGGQSFSKLDLSLAYEQVLLDEESRQYVTINTHLEIFRNTRLPFGVAASPAIFQQTMDSISSGLNGVGGILDDLIVTGPNDKEHLRNLENTLKHLDSMGVKLKKSKCVFMKPSVDYFAFGVDRHGIYSSPRKSSDSDIKELISKAVPKSTKKTTKYAVDVFEVVIMNGFSQSRREARYSMRHSQLQRREEAGDESQHAAHTGILRVDNYRYVGVFNMKPVNCCVPICTNDFRNSPTLPFYPIPKDSKLQKKYEVLIRNKNLKLKLGNTRICSTHFEGEHSVDHSINACSSVEENVDLLSHLESDHEQLKAENKELRNNLEELKLKLEQMEDELESVKIENKSLRQDNYKLKHPVFDITRIKDSASGIVYGHYKKKDGEKSIIVRPRSLSVLEEFTRVMMRLRLGLFEKDLGHRFGISESTVSTIFRAWIHFLRQEFEVFVSFPSRSLLQEKIPKILKELYPRTVVIIDAVEFRMQSPSTLNLNSACYSSYKGTTVKGLEGISTDTSTRRTTDTLKSSTDTCEQTKVVSGYAQKFKMAEASDNSCSSEDDEYSDPLEEAASAGARLSVPEKASISRKRKVPTNPAKKKRNVRGSVDPKVSAWDRMNEFKDQCLTTDTVPGNLRCDACRETLSKKKSSIKKHVASVKHIKALENIKKSKKKDQNIKDLLAKTSGGARGYTLPEDMRLYRYELVEALLKAGIPLSKVDSLRPFLEKYGHRLTTRSHLTEFIPTIHQKEIDFVKSEIAANSAFSVIFDGSTRLGEALAIVVRFIDKDWNIQQRLLKLEVLAKSMNGEELAQRLIQCLAVEYKIQPNQLLAAMRDGASVNEAGLRQVMFFFPNIFNVICFSHTIDNVGKHFEFSVLDTFSRCWNTMFSLSPAARLLWKTRTGTAMRLHSKTRWWSKWEVLNQVMEFFGDVEPFLRENDNLSPVCRASLLEIFDDPVTARDLDIELAAMIDAGKHFVQATYYLEGDGPLVFACYERLSALAHAIAIDSYPNTEAKARQHAGRNMALYNQLVAQGKACINPGFRFYQQKFSVQFHNVVRAFKAARLCCPVQVQALRPTAVSVQDLKQFSFITDAEVVQLVEELPNYLATADGAAIETEEDKVHWWATHAAALPNWSAAVKKILLVQPSSASAERVFSLLQNAFSKQQEAALEETVETSVMLRYNDNKRT</sequence>
<dbReference type="InterPro" id="IPR027805">
    <property type="entry name" value="Transposase_HTH_dom"/>
</dbReference>
<keyword evidence="10" id="KW-0175">Coiled coil</keyword>
<dbReference type="SUPFAM" id="SSF57716">
    <property type="entry name" value="Glucocorticoid receptor-like (DNA-binding domain)"/>
    <property type="match status" value="1"/>
</dbReference>
<dbReference type="SUPFAM" id="SSF53098">
    <property type="entry name" value="Ribonuclease H-like"/>
    <property type="match status" value="1"/>
</dbReference>
<proteinExistence type="predicted"/>
<evidence type="ECO:0000256" key="6">
    <source>
        <dbReference type="ARBA" id="ARBA00022771"/>
    </source>
</evidence>
<dbReference type="GO" id="GO:0016779">
    <property type="term" value="F:nucleotidyltransferase activity"/>
    <property type="evidence" value="ECO:0007669"/>
    <property type="project" value="UniProtKB-KW"/>
</dbReference>
<evidence type="ECO:0000313" key="14">
    <source>
        <dbReference type="EMBL" id="PFX13594.1"/>
    </source>
</evidence>
<feature type="domain" description="THAP-type" evidence="13">
    <location>
        <begin position="533"/>
        <end position="608"/>
    </location>
</feature>
<feature type="coiled-coil region" evidence="10">
    <location>
        <begin position="607"/>
        <end position="662"/>
    </location>
</feature>
<dbReference type="CDD" id="cd01647">
    <property type="entry name" value="RT_LTR"/>
    <property type="match status" value="1"/>
</dbReference>
<evidence type="ECO:0000259" key="12">
    <source>
        <dbReference type="PROSITE" id="PS50878"/>
    </source>
</evidence>
<dbReference type="InterPro" id="IPR000477">
    <property type="entry name" value="RT_dom"/>
</dbReference>
<evidence type="ECO:0000313" key="15">
    <source>
        <dbReference type="Proteomes" id="UP000225706"/>
    </source>
</evidence>
<dbReference type="Proteomes" id="UP000225706">
    <property type="component" value="Unassembled WGS sequence"/>
</dbReference>
<dbReference type="Pfam" id="PF05699">
    <property type="entry name" value="Dimer_Tnp_hAT"/>
    <property type="match status" value="1"/>
</dbReference>
<dbReference type="InterPro" id="IPR001878">
    <property type="entry name" value="Znf_CCHC"/>
</dbReference>
<dbReference type="InterPro" id="IPR050951">
    <property type="entry name" value="Retrovirus_Pol_polyprotein"/>
</dbReference>
<keyword evidence="6 9" id="KW-0863">Zinc-finger</keyword>
<keyword evidence="15" id="KW-1185">Reference proteome</keyword>
<keyword evidence="1" id="KW-0808">Transferase</keyword>
<keyword evidence="4" id="KW-0479">Metal-binding</keyword>
<evidence type="ECO:0000256" key="5">
    <source>
        <dbReference type="ARBA" id="ARBA00022759"/>
    </source>
</evidence>
<comment type="caution">
    <text evidence="14">The sequence shown here is derived from an EMBL/GenBank/DDBJ whole genome shotgun (WGS) entry which is preliminary data.</text>
</comment>
<feature type="domain" description="Reverse transcriptase" evidence="12">
    <location>
        <begin position="259"/>
        <end position="437"/>
    </location>
</feature>
<accession>A0A2B4R5H2</accession>